<evidence type="ECO:0000313" key="2">
    <source>
        <dbReference type="Proteomes" id="UP000048926"/>
    </source>
</evidence>
<evidence type="ECO:0000313" key="1">
    <source>
        <dbReference type="EMBL" id="CTQ42484.1"/>
    </source>
</evidence>
<name>A0A0M6XXB1_9HYPH</name>
<proteinExistence type="predicted"/>
<dbReference type="AlphaFoldDB" id="A0A0M6XXB1"/>
<keyword evidence="2" id="KW-1185">Reference proteome</keyword>
<organism evidence="1 2">
    <name type="scientific">Roseibium aggregatum</name>
    <dbReference type="NCBI Taxonomy" id="187304"/>
    <lineage>
        <taxon>Bacteria</taxon>
        <taxon>Pseudomonadati</taxon>
        <taxon>Pseudomonadota</taxon>
        <taxon>Alphaproteobacteria</taxon>
        <taxon>Hyphomicrobiales</taxon>
        <taxon>Stappiaceae</taxon>
        <taxon>Roseibium</taxon>
    </lineage>
</organism>
<accession>A0A0M6XXB1</accession>
<sequence>MIHIARDFAAFGAMVCFCTTLAVWGDVLLSVG</sequence>
<reference evidence="2" key="1">
    <citation type="submission" date="2015-07" db="EMBL/GenBank/DDBJ databases">
        <authorList>
            <person name="Rodrigo-Torres Lidia"/>
            <person name="Arahal R.David."/>
        </authorList>
    </citation>
    <scope>NUCLEOTIDE SEQUENCE [LARGE SCALE GENOMIC DNA]</scope>
    <source>
        <strain evidence="2">CECT 4801</strain>
    </source>
</reference>
<protein>
    <submittedName>
        <fullName evidence="1">Uncharacterized protein</fullName>
    </submittedName>
</protein>
<dbReference type="Proteomes" id="UP000048926">
    <property type="component" value="Unassembled WGS sequence"/>
</dbReference>
<dbReference type="EMBL" id="CXST01000001">
    <property type="protein sequence ID" value="CTQ42484.1"/>
    <property type="molecule type" value="Genomic_DNA"/>
</dbReference>
<gene>
    <name evidence="1" type="ORF">LAL4801_00912</name>
</gene>